<dbReference type="Gene3D" id="2.60.120.10">
    <property type="entry name" value="Jelly Rolls"/>
    <property type="match status" value="1"/>
</dbReference>
<dbReference type="Pfam" id="PF00027">
    <property type="entry name" value="cNMP_binding"/>
    <property type="match status" value="1"/>
</dbReference>
<dbReference type="InterPro" id="IPR018490">
    <property type="entry name" value="cNMP-bd_dom_sf"/>
</dbReference>
<dbReference type="RefSeq" id="WP_188597368.1">
    <property type="nucleotide sequence ID" value="NZ_BMJW01000001.1"/>
</dbReference>
<comment type="caution">
    <text evidence="2">The sequence shown here is derived from an EMBL/GenBank/DDBJ whole genome shotgun (WGS) entry which is preliminary data.</text>
</comment>
<reference evidence="2" key="2">
    <citation type="submission" date="2020-09" db="EMBL/GenBank/DDBJ databases">
        <authorList>
            <person name="Sun Q."/>
            <person name="Zhou Y."/>
        </authorList>
    </citation>
    <scope>NUCLEOTIDE SEQUENCE</scope>
    <source>
        <strain evidence="2">CGMCC 1.15763</strain>
    </source>
</reference>
<dbReference type="InterPro" id="IPR000595">
    <property type="entry name" value="cNMP-bd_dom"/>
</dbReference>
<dbReference type="PROSITE" id="PS50042">
    <property type="entry name" value="CNMP_BINDING_3"/>
    <property type="match status" value="1"/>
</dbReference>
<feature type="domain" description="Cyclic nucleotide-binding" evidence="1">
    <location>
        <begin position="11"/>
        <end position="114"/>
    </location>
</feature>
<accession>A0A917HTK0</accession>
<dbReference type="AlphaFoldDB" id="A0A917HTK0"/>
<name>A0A917HTK0_9FLAO</name>
<organism evidence="2 3">
    <name type="scientific">Polaribacter pacificus</name>
    <dbReference type="NCBI Taxonomy" id="1775173"/>
    <lineage>
        <taxon>Bacteria</taxon>
        <taxon>Pseudomonadati</taxon>
        <taxon>Bacteroidota</taxon>
        <taxon>Flavobacteriia</taxon>
        <taxon>Flavobacteriales</taxon>
        <taxon>Flavobacteriaceae</taxon>
    </lineage>
</organism>
<dbReference type="SUPFAM" id="SSF51206">
    <property type="entry name" value="cAMP-binding domain-like"/>
    <property type="match status" value="1"/>
</dbReference>
<proteinExistence type="predicted"/>
<evidence type="ECO:0000259" key="1">
    <source>
        <dbReference type="PROSITE" id="PS50042"/>
    </source>
</evidence>
<protein>
    <recommendedName>
        <fullName evidence="1">Cyclic nucleotide-binding domain-containing protein</fullName>
    </recommendedName>
</protein>
<dbReference type="Proteomes" id="UP000633278">
    <property type="component" value="Unassembled WGS sequence"/>
</dbReference>
<evidence type="ECO:0000313" key="2">
    <source>
        <dbReference type="EMBL" id="GGG88884.1"/>
    </source>
</evidence>
<reference evidence="2" key="1">
    <citation type="journal article" date="2014" name="Int. J. Syst. Evol. Microbiol.">
        <title>Complete genome sequence of Corynebacterium casei LMG S-19264T (=DSM 44701T), isolated from a smear-ripened cheese.</title>
        <authorList>
            <consortium name="US DOE Joint Genome Institute (JGI-PGF)"/>
            <person name="Walter F."/>
            <person name="Albersmeier A."/>
            <person name="Kalinowski J."/>
            <person name="Ruckert C."/>
        </authorList>
    </citation>
    <scope>NUCLEOTIDE SEQUENCE</scope>
    <source>
        <strain evidence="2">CGMCC 1.15763</strain>
    </source>
</reference>
<gene>
    <name evidence="2" type="ORF">GCM10011416_01570</name>
</gene>
<evidence type="ECO:0000313" key="3">
    <source>
        <dbReference type="Proteomes" id="UP000633278"/>
    </source>
</evidence>
<keyword evidence="3" id="KW-1185">Reference proteome</keyword>
<dbReference type="EMBL" id="BMJW01000001">
    <property type="protein sequence ID" value="GGG88884.1"/>
    <property type="molecule type" value="Genomic_DNA"/>
</dbReference>
<dbReference type="InterPro" id="IPR014710">
    <property type="entry name" value="RmlC-like_jellyroll"/>
</dbReference>
<sequence length="192" mass="22427">MDLILTFIDQLNPEISEKSKILFKNLLYKEQLKKGDVLVGLGEAQTKFYILTSGVVRSFTRDEKGKDHIRTLYFHYTTTGSLRSLITKNPSGEIYDCITDCDLIVGDFNAFIKLTEEHHDLAILYYRLLQNIYLRADKRIYELSVLNATQRYIQLKEDIPNIDNLIQQYHIASFLNITPVQLSRIRKELYSK</sequence>